<dbReference type="InterPro" id="IPR006145">
    <property type="entry name" value="PsdUridine_synth_RsuA/RluA"/>
</dbReference>
<dbReference type="Pfam" id="PF00849">
    <property type="entry name" value="PseudoU_synth_2"/>
    <property type="match status" value="1"/>
</dbReference>
<accession>A0ABZ2AKP3</accession>
<evidence type="ECO:0000313" key="6">
    <source>
        <dbReference type="EMBL" id="WVN21578.1"/>
    </source>
</evidence>
<dbReference type="InterPro" id="IPR018496">
    <property type="entry name" value="PsdUridine_synth_RsuA/RluB_CS"/>
</dbReference>
<dbReference type="RefSeq" id="WP_330463609.1">
    <property type="nucleotide sequence ID" value="NZ_CP143578.1"/>
</dbReference>
<name>A0ABZ2AKP3_9BACT</name>
<keyword evidence="3" id="KW-0694">RNA-binding</keyword>
<organism evidence="6 7">
    <name type="scientific">Metamycoplasma gateae</name>
    <dbReference type="NCBI Taxonomy" id="35769"/>
    <lineage>
        <taxon>Bacteria</taxon>
        <taxon>Bacillati</taxon>
        <taxon>Mycoplasmatota</taxon>
        <taxon>Mycoplasmoidales</taxon>
        <taxon>Metamycoplasmataceae</taxon>
        <taxon>Metamycoplasma</taxon>
    </lineage>
</organism>
<keyword evidence="7" id="KW-1185">Reference proteome</keyword>
<dbReference type="PROSITE" id="PS50889">
    <property type="entry name" value="S4"/>
    <property type="match status" value="1"/>
</dbReference>
<dbReference type="InterPro" id="IPR050343">
    <property type="entry name" value="RsuA_PseudoU_synthase"/>
</dbReference>
<evidence type="ECO:0000313" key="7">
    <source>
        <dbReference type="Proteomes" id="UP001431935"/>
    </source>
</evidence>
<evidence type="ECO:0000256" key="3">
    <source>
        <dbReference type="PROSITE-ProRule" id="PRU00182"/>
    </source>
</evidence>
<evidence type="ECO:0000259" key="5">
    <source>
        <dbReference type="SMART" id="SM00363"/>
    </source>
</evidence>
<dbReference type="InterPro" id="IPR002942">
    <property type="entry name" value="S4_RNA-bd"/>
</dbReference>
<dbReference type="PROSITE" id="PS01149">
    <property type="entry name" value="PSI_RSU"/>
    <property type="match status" value="1"/>
</dbReference>
<sequence length="235" mass="27661">MEDKIKLQKIISEYGYCSRREAEKLINDRKVFVNNKIATIGLRVGYDDEIKINNSIIRKKEKKFYYVLNKPKNTICTLKDPQNRTTIFEWMKIEDYCFSIGRLDFNTTGVILITNDGDFANLLAHPSSNIEREYIATLEKPLTDKDLSYLNSNFVKLNGIFSKQKVKKINDLNYSIILNEGRNHHVKNLFLLVNNFVRKLHRKRYGIITDQSLKIGEFRSLTNNELDYFKKFKKS</sequence>
<dbReference type="CDD" id="cd00165">
    <property type="entry name" value="S4"/>
    <property type="match status" value="1"/>
</dbReference>
<proteinExistence type="inferred from homology"/>
<dbReference type="Gene3D" id="3.30.70.1560">
    <property type="entry name" value="Alpha-L RNA-binding motif"/>
    <property type="match status" value="1"/>
</dbReference>
<dbReference type="InterPro" id="IPR036986">
    <property type="entry name" value="S4_RNA-bd_sf"/>
</dbReference>
<dbReference type="NCBIfam" id="TIGR00093">
    <property type="entry name" value="pseudouridine synthase"/>
    <property type="match status" value="1"/>
</dbReference>
<dbReference type="SUPFAM" id="SSF55120">
    <property type="entry name" value="Pseudouridine synthase"/>
    <property type="match status" value="1"/>
</dbReference>
<protein>
    <recommendedName>
        <fullName evidence="4">Pseudouridine synthase</fullName>
        <ecNumber evidence="4">5.4.99.-</ecNumber>
    </recommendedName>
</protein>
<evidence type="ECO:0000256" key="4">
    <source>
        <dbReference type="RuleBase" id="RU003887"/>
    </source>
</evidence>
<keyword evidence="2 4" id="KW-0413">Isomerase</keyword>
<dbReference type="Gene3D" id="3.30.70.580">
    <property type="entry name" value="Pseudouridine synthase I, catalytic domain, N-terminal subdomain"/>
    <property type="match status" value="1"/>
</dbReference>
<dbReference type="Gene3D" id="3.10.290.10">
    <property type="entry name" value="RNA-binding S4 domain"/>
    <property type="match status" value="1"/>
</dbReference>
<feature type="domain" description="RNA-binding S4" evidence="5">
    <location>
        <begin position="5"/>
        <end position="67"/>
    </location>
</feature>
<dbReference type="Pfam" id="PF01479">
    <property type="entry name" value="S4"/>
    <property type="match status" value="1"/>
</dbReference>
<gene>
    <name evidence="6" type="ORF">V2E26_01120</name>
</gene>
<comment type="similarity">
    <text evidence="1 4">Belongs to the pseudouridine synthase RsuA family.</text>
</comment>
<dbReference type="SMART" id="SM00363">
    <property type="entry name" value="S4"/>
    <property type="match status" value="1"/>
</dbReference>
<reference evidence="6" key="1">
    <citation type="submission" date="2024-01" db="EMBL/GenBank/DDBJ databases">
        <title>Complete genome sequence of Mycoplasma gateae strain 3700.</title>
        <authorList>
            <person name="Spergser J."/>
        </authorList>
    </citation>
    <scope>NUCLEOTIDE SEQUENCE [LARGE SCALE GENOMIC DNA]</scope>
    <source>
        <strain evidence="6">3700</strain>
    </source>
</reference>
<dbReference type="SUPFAM" id="SSF55174">
    <property type="entry name" value="Alpha-L RNA-binding motif"/>
    <property type="match status" value="1"/>
</dbReference>
<dbReference type="EC" id="5.4.99.-" evidence="4"/>
<dbReference type="PANTHER" id="PTHR47683">
    <property type="entry name" value="PSEUDOURIDINE SYNTHASE FAMILY PROTEIN-RELATED"/>
    <property type="match status" value="1"/>
</dbReference>
<dbReference type="EMBL" id="CP143578">
    <property type="protein sequence ID" value="WVN21578.1"/>
    <property type="molecule type" value="Genomic_DNA"/>
</dbReference>
<dbReference type="InterPro" id="IPR020103">
    <property type="entry name" value="PsdUridine_synth_cat_dom_sf"/>
</dbReference>
<dbReference type="GO" id="GO:0016853">
    <property type="term" value="F:isomerase activity"/>
    <property type="evidence" value="ECO:0007669"/>
    <property type="project" value="UniProtKB-KW"/>
</dbReference>
<dbReference type="Proteomes" id="UP001431935">
    <property type="component" value="Chromosome"/>
</dbReference>
<evidence type="ECO:0000256" key="2">
    <source>
        <dbReference type="ARBA" id="ARBA00023235"/>
    </source>
</evidence>
<dbReference type="InterPro" id="IPR020094">
    <property type="entry name" value="TruA/RsuA/RluB/E/F_N"/>
</dbReference>
<dbReference type="InterPro" id="IPR042092">
    <property type="entry name" value="PsdUridine_s_RsuA/RluB/E/F_cat"/>
</dbReference>
<dbReference type="InterPro" id="IPR000748">
    <property type="entry name" value="PsdUridine_synth_RsuA/RluB/E/F"/>
</dbReference>
<evidence type="ECO:0000256" key="1">
    <source>
        <dbReference type="ARBA" id="ARBA00008348"/>
    </source>
</evidence>
<dbReference type="PANTHER" id="PTHR47683:SF2">
    <property type="entry name" value="RNA-BINDING S4 DOMAIN-CONTAINING PROTEIN"/>
    <property type="match status" value="1"/>
</dbReference>